<dbReference type="InterPro" id="IPR006149">
    <property type="entry name" value="EB_dom"/>
</dbReference>
<sequence>MAYQNILLRWWLVLLLTICLSTAALGLTPRASFGDPCHKFTRCDSKAALTCSLGKCQCVRPEAMLFENQRSKCVVFSGERCSYTAVEMADSSEVKKWQEQVDCVSNAQCSSDGYCSCTSNFMEAINGTCIPKRLFREPCSSDGQCRSDKHLLCINGVCTCDRAISTYHLENQKCVTLAGKITPSDDYSCVSNAYRSYGYCECHSGYTTYSGLCLVPYGSSCNGKDSLCHRDMICKGGICVCRFEKIGQTFSNEKCVSKVNSPCNITIGETYFLEVKDEPINISFPCIKNAECVLSDNIYDCKCKVGFIEVNGECQIDYGQPCGGNINEKCDEIRPLECINGICQCNTDMLHYYDLQTDKCKGLVGAKCNITTTITDGFCTSGATCVPTRNLTSLEGHCRCSSNNYETTSERICLEIIKEGELVLYNSLNASNAEYDDMDQFDILINNTRYNATENLVADRSDRASLFENNLPQADE</sequence>
<feature type="chain" id="PRO_5047244841" description="EB domain-containing protein" evidence="1">
    <location>
        <begin position="27"/>
        <end position="476"/>
    </location>
</feature>
<comment type="caution">
    <text evidence="3">The sequence shown here is derived from an EMBL/GenBank/DDBJ whole genome shotgun (WGS) entry which is preliminary data.</text>
</comment>
<dbReference type="PANTHER" id="PTHR39069">
    <property type="entry name" value="ECDYSONE-INDUCIBLE GENE E1, ISOFORM A"/>
    <property type="match status" value="1"/>
</dbReference>
<proteinExistence type="predicted"/>
<reference evidence="3 4" key="1">
    <citation type="submission" date="2024-08" db="EMBL/GenBank/DDBJ databases">
        <authorList>
            <person name="Cucini C."/>
            <person name="Frati F."/>
        </authorList>
    </citation>
    <scope>NUCLEOTIDE SEQUENCE [LARGE SCALE GENOMIC DNA]</scope>
</reference>
<dbReference type="Proteomes" id="UP001642540">
    <property type="component" value="Unassembled WGS sequence"/>
</dbReference>
<evidence type="ECO:0000313" key="4">
    <source>
        <dbReference type="Proteomes" id="UP001642540"/>
    </source>
</evidence>
<name>A0ABP1QAS2_9HEXA</name>
<dbReference type="Pfam" id="PF01683">
    <property type="entry name" value="EB"/>
    <property type="match status" value="1"/>
</dbReference>
<keyword evidence="4" id="KW-1185">Reference proteome</keyword>
<evidence type="ECO:0000256" key="1">
    <source>
        <dbReference type="SAM" id="SignalP"/>
    </source>
</evidence>
<evidence type="ECO:0000259" key="2">
    <source>
        <dbReference type="Pfam" id="PF01683"/>
    </source>
</evidence>
<gene>
    <name evidence="3" type="ORF">ODALV1_LOCUS8847</name>
</gene>
<keyword evidence="1" id="KW-0732">Signal</keyword>
<dbReference type="PANTHER" id="PTHR39069:SF8">
    <property type="entry name" value="FI17111P1"/>
    <property type="match status" value="1"/>
</dbReference>
<feature type="signal peptide" evidence="1">
    <location>
        <begin position="1"/>
        <end position="26"/>
    </location>
</feature>
<dbReference type="EMBL" id="CAXLJM020000027">
    <property type="protein sequence ID" value="CAL8094652.1"/>
    <property type="molecule type" value="Genomic_DNA"/>
</dbReference>
<feature type="domain" description="EB" evidence="2">
    <location>
        <begin position="123"/>
        <end position="174"/>
    </location>
</feature>
<protein>
    <recommendedName>
        <fullName evidence="2">EB domain-containing protein</fullName>
    </recommendedName>
</protein>
<accession>A0ABP1QAS2</accession>
<organism evidence="3 4">
    <name type="scientific">Orchesella dallaii</name>
    <dbReference type="NCBI Taxonomy" id="48710"/>
    <lineage>
        <taxon>Eukaryota</taxon>
        <taxon>Metazoa</taxon>
        <taxon>Ecdysozoa</taxon>
        <taxon>Arthropoda</taxon>
        <taxon>Hexapoda</taxon>
        <taxon>Collembola</taxon>
        <taxon>Entomobryomorpha</taxon>
        <taxon>Entomobryoidea</taxon>
        <taxon>Orchesellidae</taxon>
        <taxon>Orchesellinae</taxon>
        <taxon>Orchesella</taxon>
    </lineage>
</organism>
<evidence type="ECO:0000313" key="3">
    <source>
        <dbReference type="EMBL" id="CAL8094652.1"/>
    </source>
</evidence>